<keyword evidence="2" id="KW-0677">Repeat</keyword>
<protein>
    <submittedName>
        <fullName evidence="5">WD repeat-containing protein 49-like</fullName>
    </submittedName>
</protein>
<dbReference type="PROSITE" id="PS50294">
    <property type="entry name" value="WD_REPEATS_REGION"/>
    <property type="match status" value="2"/>
</dbReference>
<dbReference type="InterPro" id="IPR019775">
    <property type="entry name" value="WD40_repeat_CS"/>
</dbReference>
<accession>A0ABM3XGF0</accession>
<dbReference type="Proteomes" id="UP001652624">
    <property type="component" value="Chromosome 5"/>
</dbReference>
<feature type="repeat" description="WD" evidence="3">
    <location>
        <begin position="180"/>
        <end position="221"/>
    </location>
</feature>
<dbReference type="GeneID" id="103112943"/>
<evidence type="ECO:0000313" key="4">
    <source>
        <dbReference type="Proteomes" id="UP001652624"/>
    </source>
</evidence>
<name>A0ABM3XGF0_ERIEU</name>
<organism evidence="4 5">
    <name type="scientific">Erinaceus europaeus</name>
    <name type="common">Western European hedgehog</name>
    <dbReference type="NCBI Taxonomy" id="9365"/>
    <lineage>
        <taxon>Eukaryota</taxon>
        <taxon>Metazoa</taxon>
        <taxon>Chordata</taxon>
        <taxon>Craniata</taxon>
        <taxon>Vertebrata</taxon>
        <taxon>Euteleostomi</taxon>
        <taxon>Mammalia</taxon>
        <taxon>Eutheria</taxon>
        <taxon>Laurasiatheria</taxon>
        <taxon>Eulipotyphla</taxon>
        <taxon>Erinaceidae</taxon>
        <taxon>Erinaceinae</taxon>
        <taxon>Erinaceus</taxon>
    </lineage>
</organism>
<dbReference type="Gene3D" id="2.130.10.10">
    <property type="entry name" value="YVTN repeat-like/Quinoprotein amine dehydrogenase"/>
    <property type="match status" value="3"/>
</dbReference>
<evidence type="ECO:0000256" key="1">
    <source>
        <dbReference type="ARBA" id="ARBA00022574"/>
    </source>
</evidence>
<dbReference type="PROSITE" id="PS50082">
    <property type="entry name" value="WD_REPEATS_2"/>
    <property type="match status" value="4"/>
</dbReference>
<dbReference type="InterPro" id="IPR051242">
    <property type="entry name" value="WD-EF-hand_domain"/>
</dbReference>
<gene>
    <name evidence="5" type="primary">LOC103112943</name>
</gene>
<feature type="repeat" description="WD" evidence="3">
    <location>
        <begin position="144"/>
        <end position="169"/>
    </location>
</feature>
<evidence type="ECO:0000256" key="3">
    <source>
        <dbReference type="PROSITE-ProRule" id="PRU00221"/>
    </source>
</evidence>
<feature type="repeat" description="WD" evidence="3">
    <location>
        <begin position="423"/>
        <end position="455"/>
    </location>
</feature>
<dbReference type="RefSeq" id="XP_060047897.1">
    <property type="nucleotide sequence ID" value="XM_060191914.1"/>
</dbReference>
<dbReference type="PROSITE" id="PS00678">
    <property type="entry name" value="WD_REPEATS_1"/>
    <property type="match status" value="2"/>
</dbReference>
<dbReference type="InterPro" id="IPR001680">
    <property type="entry name" value="WD40_rpt"/>
</dbReference>
<sequence length="884" mass="97764">MFFAFSYEDPDKCLILFGDDQGCVNILLLASVGELLRTWKKLPRVKNMPSISIYNAAISPNVNFICWKVHGDWVTQLNYYDSIKAVISSCNHEPTALVIGCTLAKTNVKQKMKELRDIRKDGKERRGQKRAECDQTVFWIHKGVKAFSFCRRKNLLLTGGMDRIIRVWNPYLPGKPTGVLKSHTAPVIYIHVSVEDDKIFSMSTDNTVKIWDLDTYNCLFSASSKASGIKGELSACLYLPGPRALCVAADAAALLHLRMSSPPEPRRVVSHREPVVRCRYRPNLPPGGQLPLKHRTSKSRTRTLKGVVKVWDFETGRLLSEFIGAHGNAGVTCLTFDSSGRRLITGGRDGCLKIWSYNNGHCLHTLKHDEKSSEVCDCIYLEANQNKCIIAVGWDQRINMYFDVPHDFHHFWKPQPYWKDDLNHGHKEDILCVAHCPPFFLATSSYDGEIIIWNVISGHVYCKLNTPSPSDGTEAREGPDLSVSCLAFLKTRAAKSEPATAALLANGPQGSVVFWRLLSGTCPAATFVPSRSKAQVSSLAVAAEDTLAYLADEEGFVHVYHISDYGLRGVEPQPPENVTFWRAHVSLVTCLELIEDRFLLTASLDCAAHLWSMDGEHIGTFGQSDPWDIFTPASWSHPRVPCEVLTDPQSMPAHPVLEGEVPAMNTEKEGDSTVEEKAGAEVGSHMSAADAVISGRSARNAVWPKRAKAEPRNYRDRCVLGPCHCPGPGGLLSPSGSGSPALSRQEIDTCTGKVSPLACQQPSPLPCSCSPSMPKVIARRSQAFNCFCFFFQPQKTPGPPGDATLEVKESRDLARWLLLEQNKCYLRASEQGWPSIYQTLQCHQIACVPPLGEKPNLSLIGSDVFHSHILPQGQKGSETPQTKC</sequence>
<dbReference type="PRINTS" id="PR00320">
    <property type="entry name" value="GPROTEINBRPT"/>
</dbReference>
<proteinExistence type="predicted"/>
<dbReference type="InterPro" id="IPR020472">
    <property type="entry name" value="WD40_PAC1"/>
</dbReference>
<dbReference type="InterPro" id="IPR015943">
    <property type="entry name" value="WD40/YVTN_repeat-like_dom_sf"/>
</dbReference>
<evidence type="ECO:0000256" key="2">
    <source>
        <dbReference type="ARBA" id="ARBA00022737"/>
    </source>
</evidence>
<reference evidence="5" key="1">
    <citation type="submission" date="2025-08" db="UniProtKB">
        <authorList>
            <consortium name="RefSeq"/>
        </authorList>
    </citation>
    <scope>IDENTIFICATION</scope>
</reference>
<feature type="repeat" description="WD" evidence="3">
    <location>
        <begin position="331"/>
        <end position="365"/>
    </location>
</feature>
<dbReference type="PANTHER" id="PTHR44324:SF4">
    <property type="entry name" value="WD40 REPEAT DOMAIN 95"/>
    <property type="match status" value="1"/>
</dbReference>
<dbReference type="SMART" id="SM00320">
    <property type="entry name" value="WD40"/>
    <property type="match status" value="8"/>
</dbReference>
<dbReference type="InterPro" id="IPR036322">
    <property type="entry name" value="WD40_repeat_dom_sf"/>
</dbReference>
<keyword evidence="1 3" id="KW-0853">WD repeat</keyword>
<keyword evidence="4" id="KW-1185">Reference proteome</keyword>
<evidence type="ECO:0000313" key="5">
    <source>
        <dbReference type="RefSeq" id="XP_060047897.1"/>
    </source>
</evidence>
<dbReference type="SUPFAM" id="SSF50978">
    <property type="entry name" value="WD40 repeat-like"/>
    <property type="match status" value="1"/>
</dbReference>
<dbReference type="PANTHER" id="PTHR44324">
    <property type="entry name" value="WD40 REPEAT DOMAIN 95"/>
    <property type="match status" value="1"/>
</dbReference>
<dbReference type="Pfam" id="PF00400">
    <property type="entry name" value="WD40"/>
    <property type="match status" value="4"/>
</dbReference>